<name>A0A367XQC2_9ASCO</name>
<evidence type="ECO:0000256" key="4">
    <source>
        <dbReference type="ARBA" id="ARBA00036058"/>
    </source>
</evidence>
<comment type="similarity">
    <text evidence="7">Belongs to the cyanamide dehydrase family.</text>
</comment>
<dbReference type="Gene3D" id="1.10.3210.10">
    <property type="entry name" value="Hypothetical protein af1432"/>
    <property type="match status" value="1"/>
</dbReference>
<keyword evidence="10" id="KW-1185">Reference proteome</keyword>
<evidence type="ECO:0000256" key="7">
    <source>
        <dbReference type="ARBA" id="ARBA00061079"/>
    </source>
</evidence>
<dbReference type="PROSITE" id="PS51831">
    <property type="entry name" value="HD"/>
    <property type="match status" value="1"/>
</dbReference>
<evidence type="ECO:0000256" key="2">
    <source>
        <dbReference type="ARBA" id="ARBA00011643"/>
    </source>
</evidence>
<gene>
    <name evidence="9" type="primary">DDI3_1</name>
    <name evidence="9" type="ORF">Cantr_03717</name>
</gene>
<dbReference type="OrthoDB" id="10033309at2759"/>
<proteinExistence type="inferred from homology"/>
<dbReference type="EC" id="4.2.1.69" evidence="5"/>
<organism evidence="9 10">
    <name type="scientific">Candida viswanathii</name>
    <dbReference type="NCBI Taxonomy" id="5486"/>
    <lineage>
        <taxon>Eukaryota</taxon>
        <taxon>Fungi</taxon>
        <taxon>Dikarya</taxon>
        <taxon>Ascomycota</taxon>
        <taxon>Saccharomycotina</taxon>
        <taxon>Pichiomycetes</taxon>
        <taxon>Debaryomycetaceae</taxon>
        <taxon>Candida/Lodderomyces clade</taxon>
        <taxon>Candida</taxon>
    </lineage>
</organism>
<evidence type="ECO:0000313" key="10">
    <source>
        <dbReference type="Proteomes" id="UP000253472"/>
    </source>
</evidence>
<comment type="cofactor">
    <cofactor evidence="1">
        <name>Zn(2+)</name>
        <dbReference type="ChEBI" id="CHEBI:29105"/>
    </cofactor>
</comment>
<comment type="caution">
    <text evidence="9">The sequence shown here is derived from an EMBL/GenBank/DDBJ whole genome shotgun (WGS) entry which is preliminary data.</text>
</comment>
<evidence type="ECO:0000259" key="8">
    <source>
        <dbReference type="PROSITE" id="PS51831"/>
    </source>
</evidence>
<evidence type="ECO:0000256" key="5">
    <source>
        <dbReference type="ARBA" id="ARBA00039139"/>
    </source>
</evidence>
<reference evidence="9 10" key="1">
    <citation type="submission" date="2018-06" db="EMBL/GenBank/DDBJ databases">
        <title>Whole genome sequencing of Candida tropicalis (genome annotated by CSBL at Korea University).</title>
        <authorList>
            <person name="Ahn J."/>
        </authorList>
    </citation>
    <scope>NUCLEOTIDE SEQUENCE [LARGE SCALE GENOMIC DNA]</scope>
    <source>
        <strain evidence="9 10">ATCC 20962</strain>
    </source>
</reference>
<accession>A0A367XQC2</accession>
<dbReference type="InterPro" id="IPR003607">
    <property type="entry name" value="HD/PDEase_dom"/>
</dbReference>
<protein>
    <recommendedName>
        <fullName evidence="5">cyanamide hydratase</fullName>
        <ecNumber evidence="5">4.2.1.69</ecNumber>
    </recommendedName>
</protein>
<evidence type="ECO:0000256" key="1">
    <source>
        <dbReference type="ARBA" id="ARBA00001947"/>
    </source>
</evidence>
<sequence>MSEYGFVRITRVVEKAIPNPKPPTPQLNTQLPLDTPLAKFVYDYAKERLPVETLNHSIRVYFYSVAIIKDQFPDWDLSNEVVLVTSLLHDIGTTHENMNTTKMSFETWGGILSRDLILKETNGNKDYADAVCEAIVRHQDFGKIGYITTLGLILQIGTMLDNVGDHRQLTHEDTLDAVNKAYSRKNWLNCFADAIDYENKLKPWGHTTALGGDSTRTRILGNNLKYEKL</sequence>
<dbReference type="CDD" id="cd00077">
    <property type="entry name" value="HDc"/>
    <property type="match status" value="1"/>
</dbReference>
<dbReference type="AlphaFoldDB" id="A0A367XQC2"/>
<dbReference type="GO" id="GO:0018890">
    <property type="term" value="P:cyanamide metabolic process"/>
    <property type="evidence" value="ECO:0007669"/>
    <property type="project" value="UniProtKB-ARBA"/>
</dbReference>
<comment type="subunit">
    <text evidence="2">Homohexamer.</text>
</comment>
<feature type="domain" description="HD" evidence="8">
    <location>
        <begin position="53"/>
        <end position="163"/>
    </location>
</feature>
<evidence type="ECO:0000256" key="6">
    <source>
        <dbReference type="ARBA" id="ARBA00056826"/>
    </source>
</evidence>
<comment type="function">
    <text evidence="6">Cyanamide hydratase involved in the detoxification and/or utilization of cyanamide, a toxic nitrile compound distributed widely in the environment.</text>
</comment>
<dbReference type="STRING" id="5486.A0A367XQC2"/>
<dbReference type="EMBL" id="QLNQ01000030">
    <property type="protein sequence ID" value="RCK55420.1"/>
    <property type="molecule type" value="Genomic_DNA"/>
</dbReference>
<dbReference type="SUPFAM" id="SSF109604">
    <property type="entry name" value="HD-domain/PDEase-like"/>
    <property type="match status" value="1"/>
</dbReference>
<dbReference type="PANTHER" id="PTHR35569:SF1">
    <property type="entry name" value="CYANAMIDE HYDRATASE DDI2-RELATED"/>
    <property type="match status" value="1"/>
</dbReference>
<dbReference type="NCBIfam" id="TIGR03401">
    <property type="entry name" value="cyanamide_fam"/>
    <property type="match status" value="1"/>
</dbReference>
<evidence type="ECO:0000256" key="3">
    <source>
        <dbReference type="ARBA" id="ARBA00022833"/>
    </source>
</evidence>
<dbReference type="FunFam" id="1.10.3210.10:FF:000027">
    <property type="entry name" value="Urea hydro-lyase/cyanamide hydratase"/>
    <property type="match status" value="1"/>
</dbReference>
<dbReference type="Proteomes" id="UP000253472">
    <property type="component" value="Unassembled WGS sequence"/>
</dbReference>
<evidence type="ECO:0000313" key="9">
    <source>
        <dbReference type="EMBL" id="RCK55420.1"/>
    </source>
</evidence>
<dbReference type="PANTHER" id="PTHR35569">
    <property type="entry name" value="CYANAMIDE HYDRATASE DDI2-RELATED"/>
    <property type="match status" value="1"/>
</dbReference>
<dbReference type="GO" id="GO:0018820">
    <property type="term" value="F:cyanamide hydratase activity"/>
    <property type="evidence" value="ECO:0007669"/>
    <property type="project" value="UniProtKB-EC"/>
</dbReference>
<keyword evidence="3" id="KW-0862">Zinc</keyword>
<comment type="catalytic activity">
    <reaction evidence="4">
        <text>urea = cyanamide + H2O</text>
        <dbReference type="Rhea" id="RHEA:23056"/>
        <dbReference type="ChEBI" id="CHEBI:15377"/>
        <dbReference type="ChEBI" id="CHEBI:16199"/>
        <dbReference type="ChEBI" id="CHEBI:16698"/>
        <dbReference type="EC" id="4.2.1.69"/>
    </reaction>
</comment>
<dbReference type="InterPro" id="IPR006674">
    <property type="entry name" value="HD_domain"/>
</dbReference>
<dbReference type="InterPro" id="IPR017771">
    <property type="entry name" value="Cyanamide_hydratase_HD"/>
</dbReference>
<dbReference type="Pfam" id="PF01966">
    <property type="entry name" value="HD"/>
    <property type="match status" value="1"/>
</dbReference>